<dbReference type="OrthoDB" id="9801455at2"/>
<evidence type="ECO:0000313" key="9">
    <source>
        <dbReference type="Proteomes" id="UP000291269"/>
    </source>
</evidence>
<keyword evidence="3 7" id="KW-0378">Hydrolase</keyword>
<evidence type="ECO:0000256" key="7">
    <source>
        <dbReference type="RuleBase" id="RU361187"/>
    </source>
</evidence>
<keyword evidence="9" id="KW-1185">Reference proteome</keyword>
<organism evidence="8 9">
    <name type="scientific">Candidatus Borkfalkia ceftriaxoniphila</name>
    <dbReference type="NCBI Taxonomy" id="2508949"/>
    <lineage>
        <taxon>Bacteria</taxon>
        <taxon>Bacillati</taxon>
        <taxon>Bacillota</taxon>
        <taxon>Clostridia</taxon>
        <taxon>Christensenellales</taxon>
        <taxon>Christensenellaceae</taxon>
        <taxon>Candidatus Borkfalkia</taxon>
    </lineage>
</organism>
<dbReference type="Proteomes" id="UP000291269">
    <property type="component" value="Unassembled WGS sequence"/>
</dbReference>
<keyword evidence="4" id="KW-0119">Carbohydrate metabolism</keyword>
<dbReference type="EMBL" id="SDOZ01000002">
    <property type="protein sequence ID" value="RXZ61550.1"/>
    <property type="molecule type" value="Genomic_DNA"/>
</dbReference>
<dbReference type="GO" id="GO:0004553">
    <property type="term" value="F:hydrolase activity, hydrolyzing O-glycosyl compounds"/>
    <property type="evidence" value="ECO:0007669"/>
    <property type="project" value="InterPro"/>
</dbReference>
<keyword evidence="5 7" id="KW-0326">Glycosidase</keyword>
<evidence type="ECO:0000256" key="3">
    <source>
        <dbReference type="ARBA" id="ARBA00022801"/>
    </source>
</evidence>
<dbReference type="CDD" id="cd18620">
    <property type="entry name" value="GH43_XylA-like"/>
    <property type="match status" value="1"/>
</dbReference>
<name>A0A4Q2KCE3_9FIRM</name>
<evidence type="ECO:0000256" key="5">
    <source>
        <dbReference type="ARBA" id="ARBA00023295"/>
    </source>
</evidence>
<keyword evidence="2" id="KW-0624">Polysaccharide degradation</keyword>
<evidence type="ECO:0000256" key="4">
    <source>
        <dbReference type="ARBA" id="ARBA00023277"/>
    </source>
</evidence>
<keyword evidence="2" id="KW-0858">Xylan degradation</keyword>
<evidence type="ECO:0000256" key="6">
    <source>
        <dbReference type="PIRSR" id="PIRSR606710-2"/>
    </source>
</evidence>
<dbReference type="PANTHER" id="PTHR43772">
    <property type="entry name" value="ENDO-1,4-BETA-XYLANASE"/>
    <property type="match status" value="1"/>
</dbReference>
<evidence type="ECO:0000256" key="1">
    <source>
        <dbReference type="ARBA" id="ARBA00009865"/>
    </source>
</evidence>
<gene>
    <name evidence="8" type="ORF">ESZ91_03930</name>
</gene>
<dbReference type="InterPro" id="IPR006710">
    <property type="entry name" value="Glyco_hydro_43"/>
</dbReference>
<dbReference type="GO" id="GO:0045493">
    <property type="term" value="P:xylan catabolic process"/>
    <property type="evidence" value="ECO:0007669"/>
    <property type="project" value="UniProtKB-KW"/>
</dbReference>
<dbReference type="SUPFAM" id="SSF75005">
    <property type="entry name" value="Arabinanase/levansucrase/invertase"/>
    <property type="match status" value="1"/>
</dbReference>
<feature type="site" description="Important for catalytic activity, responsible for pKa modulation of the active site Glu and correct orientation of both the proton donor and substrate" evidence="6">
    <location>
        <position position="140"/>
    </location>
</feature>
<dbReference type="InterPro" id="IPR052176">
    <property type="entry name" value="Glycosyl_Hydrlase_43_Enz"/>
</dbReference>
<accession>A0A4Q2KCE3</accession>
<sequence length="472" mass="53767">MKYQAFNPFLPSWEYIPDGEPHIFGNRVYLYGSHDKFNGNSFCKNDYVCWSAPVDDLSDWKYEGVIWSKKQDPRKKGNMYAPDVCRSPDGKFYLYYAFAPGITRKSWSIRVAVADSPVGPFRYHGEVDLYPWIKEYLPFDPAVYVEDGRVWLYYGSGMFFPVLGISKRNIKGGAVIELDPRDMKTPIRSPKLTVTSNKSSKLAEHAFFEASSVRKIKDKYYFIYSSRLGHELCYATSDKPDGDWKYGGTIVSNGDIGLKNHKNVLSASNHMGNIHGSLLEINNTCFIFYHRHTNRACFSRQACAEEIQIEKDGSIQQVEMTSCGLNGKPLEGRGTYEARIACNLYSRNGVHFYRNIIKKKKGIYPYFTQTGTDRESDPDQYIANFCNGTTAGFKYFDLKGIDRISVTVKGNARGRFVVRIKEDDKPVCIIPVFATECLENFCGEWKGGNIVAALYFTYEGKGKCDFYAFTFG</sequence>
<dbReference type="Pfam" id="PF04616">
    <property type="entry name" value="Glyco_hydro_43"/>
    <property type="match status" value="1"/>
</dbReference>
<proteinExistence type="inferred from homology"/>
<dbReference type="Gene3D" id="2.115.10.20">
    <property type="entry name" value="Glycosyl hydrolase domain, family 43"/>
    <property type="match status" value="1"/>
</dbReference>
<protein>
    <recommendedName>
        <fullName evidence="10">Glycosyl hydrolase family 43</fullName>
    </recommendedName>
</protein>
<comment type="caution">
    <text evidence="8">The sequence shown here is derived from an EMBL/GenBank/DDBJ whole genome shotgun (WGS) entry which is preliminary data.</text>
</comment>
<dbReference type="AlphaFoldDB" id="A0A4Q2KCE3"/>
<dbReference type="RefSeq" id="WP_129224344.1">
    <property type="nucleotide sequence ID" value="NZ_SDOZ01000002.1"/>
</dbReference>
<comment type="similarity">
    <text evidence="1 7">Belongs to the glycosyl hydrolase 43 family.</text>
</comment>
<evidence type="ECO:0000256" key="2">
    <source>
        <dbReference type="ARBA" id="ARBA00022651"/>
    </source>
</evidence>
<dbReference type="InterPro" id="IPR023296">
    <property type="entry name" value="Glyco_hydro_beta-prop_sf"/>
</dbReference>
<reference evidence="8 9" key="1">
    <citation type="journal article" date="2019" name="Gut">
        <title>Antibiotics-induced monodominance of a novel gut bacterial order.</title>
        <authorList>
            <person name="Hildebrand F."/>
            <person name="Moitinho-Silva L."/>
            <person name="Blasche S."/>
            <person name="Jahn M.T."/>
            <person name="Gossmann T.I."/>
            <person name="Heuerta-Cepas J."/>
            <person name="Hercog R."/>
            <person name="Luetge M."/>
            <person name="Bahram M."/>
            <person name="Pryszlak A."/>
            <person name="Alves R.J."/>
            <person name="Waszak S.M."/>
            <person name="Zhu A."/>
            <person name="Ye L."/>
            <person name="Costea P.I."/>
            <person name="Aalvink S."/>
            <person name="Belzer C."/>
            <person name="Forslund S.K."/>
            <person name="Sunagawa S."/>
            <person name="Hentschel U."/>
            <person name="Merten C."/>
            <person name="Patil K.R."/>
            <person name="Benes V."/>
            <person name="Bork P."/>
        </authorList>
    </citation>
    <scope>NUCLEOTIDE SEQUENCE [LARGE SCALE GENOMIC DNA]</scope>
    <source>
        <strain evidence="8 9">HDS1380</strain>
    </source>
</reference>
<evidence type="ECO:0000313" key="8">
    <source>
        <dbReference type="EMBL" id="RXZ61550.1"/>
    </source>
</evidence>
<dbReference type="PANTHER" id="PTHR43772:SF2">
    <property type="entry name" value="PUTATIVE (AFU_ORTHOLOGUE AFUA_2G04480)-RELATED"/>
    <property type="match status" value="1"/>
</dbReference>
<evidence type="ECO:0008006" key="10">
    <source>
        <dbReference type="Google" id="ProtNLM"/>
    </source>
</evidence>